<reference evidence="1 2" key="1">
    <citation type="submission" date="2020-07" db="EMBL/GenBank/DDBJ databases">
        <title>Genomic Encyclopedia of Archaeal and Bacterial Type Strains, Phase II (KMG-II): from individual species to whole genera.</title>
        <authorList>
            <person name="Goeker M."/>
        </authorList>
    </citation>
    <scope>NUCLEOTIDE SEQUENCE [LARGE SCALE GENOMIC DNA]</scope>
    <source>
        <strain evidence="1 2">DSM 21226</strain>
    </source>
</reference>
<name>A0A7Y9QXV6_9BURK</name>
<dbReference type="AlphaFoldDB" id="A0A7Y9QXV6"/>
<comment type="caution">
    <text evidence="1">The sequence shown here is derived from an EMBL/GenBank/DDBJ whole genome shotgun (WGS) entry which is preliminary data.</text>
</comment>
<dbReference type="Proteomes" id="UP000518288">
    <property type="component" value="Unassembled WGS sequence"/>
</dbReference>
<accession>A0A7Y9QXV6</accession>
<evidence type="ECO:0000313" key="2">
    <source>
        <dbReference type="Proteomes" id="UP000518288"/>
    </source>
</evidence>
<sequence length="26" mass="2736">MGAETEGLPSIGFAAWWLPLTTGSRS</sequence>
<dbReference type="EMBL" id="JACCFH010000001">
    <property type="protein sequence ID" value="NYG31778.1"/>
    <property type="molecule type" value="Genomic_DNA"/>
</dbReference>
<gene>
    <name evidence="1" type="ORF">BDD16_000764</name>
</gene>
<protein>
    <submittedName>
        <fullName evidence="1">Uncharacterized protein</fullName>
    </submittedName>
</protein>
<evidence type="ECO:0000313" key="1">
    <source>
        <dbReference type="EMBL" id="NYG31778.1"/>
    </source>
</evidence>
<keyword evidence="2" id="KW-1185">Reference proteome</keyword>
<proteinExistence type="predicted"/>
<organism evidence="1 2">
    <name type="scientific">Sphaerotilus montanus</name>
    <dbReference type="NCBI Taxonomy" id="522889"/>
    <lineage>
        <taxon>Bacteria</taxon>
        <taxon>Pseudomonadati</taxon>
        <taxon>Pseudomonadota</taxon>
        <taxon>Betaproteobacteria</taxon>
        <taxon>Burkholderiales</taxon>
        <taxon>Sphaerotilaceae</taxon>
        <taxon>Sphaerotilus</taxon>
    </lineage>
</organism>